<keyword evidence="7" id="KW-0482">Metalloprotease</keyword>
<dbReference type="Gene3D" id="2.70.70.10">
    <property type="entry name" value="Glucose Permease (Domain IIA)"/>
    <property type="match status" value="1"/>
</dbReference>
<dbReference type="InterPro" id="IPR007340">
    <property type="entry name" value="LysM_Opacity-associatedA"/>
</dbReference>
<dbReference type="RefSeq" id="WP_246953462.1">
    <property type="nucleotide sequence ID" value="NZ_JALKII010000011.1"/>
</dbReference>
<comment type="caution">
    <text evidence="12">The sequence shown here is derived from an EMBL/GenBank/DDBJ whole genome shotgun (WGS) entry which is preliminary data.</text>
</comment>
<evidence type="ECO:0000256" key="6">
    <source>
        <dbReference type="ARBA" id="ARBA00022833"/>
    </source>
</evidence>
<dbReference type="Pfam" id="PF01551">
    <property type="entry name" value="Peptidase_M23"/>
    <property type="match status" value="1"/>
</dbReference>
<dbReference type="InterPro" id="IPR050570">
    <property type="entry name" value="Cell_wall_metabolism_enzyme"/>
</dbReference>
<evidence type="ECO:0000256" key="3">
    <source>
        <dbReference type="ARBA" id="ARBA00022670"/>
    </source>
</evidence>
<dbReference type="InterPro" id="IPR016047">
    <property type="entry name" value="M23ase_b-sheet_dom"/>
</dbReference>
<dbReference type="PANTHER" id="PTHR21666:SF288">
    <property type="entry name" value="CELL DIVISION PROTEIN YTFB"/>
    <property type="match status" value="1"/>
</dbReference>
<evidence type="ECO:0000256" key="1">
    <source>
        <dbReference type="ARBA" id="ARBA00001947"/>
    </source>
</evidence>
<evidence type="ECO:0000313" key="13">
    <source>
        <dbReference type="Proteomes" id="UP001165524"/>
    </source>
</evidence>
<dbReference type="Proteomes" id="UP001165524">
    <property type="component" value="Unassembled WGS sequence"/>
</dbReference>
<name>A0ABT0E9Z6_9GAMM</name>
<evidence type="ECO:0000259" key="9">
    <source>
        <dbReference type="Pfam" id="PF01551"/>
    </source>
</evidence>
<proteinExistence type="predicted"/>
<protein>
    <submittedName>
        <fullName evidence="12">Peptidoglycan DD-metalloendopeptidase family protein</fullName>
    </submittedName>
</protein>
<feature type="domain" description="Opacity-associated protein A LysM-like" evidence="10">
    <location>
        <begin position="77"/>
        <end position="138"/>
    </location>
</feature>
<feature type="signal peptide" evidence="8">
    <location>
        <begin position="1"/>
        <end position="34"/>
    </location>
</feature>
<dbReference type="CDD" id="cd12797">
    <property type="entry name" value="M23_peptidase"/>
    <property type="match status" value="1"/>
</dbReference>
<evidence type="ECO:0000256" key="2">
    <source>
        <dbReference type="ARBA" id="ARBA00004196"/>
    </source>
</evidence>
<dbReference type="Gene3D" id="3.10.450.350">
    <property type="match status" value="2"/>
</dbReference>
<evidence type="ECO:0000259" key="10">
    <source>
        <dbReference type="Pfam" id="PF04225"/>
    </source>
</evidence>
<organism evidence="12 13">
    <name type="scientific">Alcanivorax quisquiliarum</name>
    <dbReference type="NCBI Taxonomy" id="2933565"/>
    <lineage>
        <taxon>Bacteria</taxon>
        <taxon>Pseudomonadati</taxon>
        <taxon>Pseudomonadota</taxon>
        <taxon>Gammaproteobacteria</taxon>
        <taxon>Oceanospirillales</taxon>
        <taxon>Alcanivoracaceae</taxon>
        <taxon>Alcanivorax</taxon>
    </lineage>
</organism>
<evidence type="ECO:0000256" key="8">
    <source>
        <dbReference type="SAM" id="SignalP"/>
    </source>
</evidence>
<dbReference type="Pfam" id="PF04225">
    <property type="entry name" value="LysM_OapA"/>
    <property type="match status" value="1"/>
</dbReference>
<keyword evidence="6" id="KW-0862">Zinc</keyword>
<keyword evidence="13" id="KW-1185">Reference proteome</keyword>
<reference evidence="12" key="1">
    <citation type="submission" date="2022-04" db="EMBL/GenBank/DDBJ databases">
        <title>Alcanivorax sp. CY1518 draft genome sequence.</title>
        <authorList>
            <person name="Zhao G."/>
            <person name="An M."/>
        </authorList>
    </citation>
    <scope>NUCLEOTIDE SEQUENCE</scope>
    <source>
        <strain evidence="12">CY1518</strain>
    </source>
</reference>
<feature type="domain" description="Csd3-like second N-terminal" evidence="11">
    <location>
        <begin position="171"/>
        <end position="290"/>
    </location>
</feature>
<dbReference type="InterPro" id="IPR011055">
    <property type="entry name" value="Dup_hybrid_motif"/>
</dbReference>
<dbReference type="EMBL" id="JALKII010000011">
    <property type="protein sequence ID" value="MCK0538644.1"/>
    <property type="molecule type" value="Genomic_DNA"/>
</dbReference>
<evidence type="ECO:0000256" key="7">
    <source>
        <dbReference type="ARBA" id="ARBA00023049"/>
    </source>
</evidence>
<gene>
    <name evidence="12" type="ORF">MU846_13095</name>
</gene>
<feature type="domain" description="M23ase beta-sheet core" evidence="9">
    <location>
        <begin position="302"/>
        <end position="398"/>
    </location>
</feature>
<evidence type="ECO:0000313" key="12">
    <source>
        <dbReference type="EMBL" id="MCK0538644.1"/>
    </source>
</evidence>
<evidence type="ECO:0000256" key="4">
    <source>
        <dbReference type="ARBA" id="ARBA00022723"/>
    </source>
</evidence>
<dbReference type="Pfam" id="PF19425">
    <property type="entry name" value="Csd3_N2"/>
    <property type="match status" value="1"/>
</dbReference>
<keyword evidence="3" id="KW-0645">Protease</keyword>
<keyword evidence="4" id="KW-0479">Metal-binding</keyword>
<accession>A0ABT0E9Z6</accession>
<evidence type="ECO:0000259" key="11">
    <source>
        <dbReference type="Pfam" id="PF19425"/>
    </source>
</evidence>
<evidence type="ECO:0000256" key="5">
    <source>
        <dbReference type="ARBA" id="ARBA00022801"/>
    </source>
</evidence>
<keyword evidence="8" id="KW-0732">Signal</keyword>
<comment type="subcellular location">
    <subcellularLocation>
        <location evidence="2">Cell envelope</location>
    </subcellularLocation>
</comment>
<dbReference type="SUPFAM" id="SSF51261">
    <property type="entry name" value="Duplicated hybrid motif"/>
    <property type="match status" value="1"/>
</dbReference>
<dbReference type="InterPro" id="IPR045834">
    <property type="entry name" value="Csd3_N2"/>
</dbReference>
<comment type="cofactor">
    <cofactor evidence="1">
        <name>Zn(2+)</name>
        <dbReference type="ChEBI" id="CHEBI:29105"/>
    </cofactor>
</comment>
<feature type="chain" id="PRO_5047410477" evidence="8">
    <location>
        <begin position="35"/>
        <end position="442"/>
    </location>
</feature>
<dbReference type="PANTHER" id="PTHR21666">
    <property type="entry name" value="PEPTIDASE-RELATED"/>
    <property type="match status" value="1"/>
</dbReference>
<sequence>MTRLVQLVRCFPRGHLLACFALVAILGTALFSLADTQAGSDTATVAPRPLELPAPTPRLQAEVPSTAQAPAAPVWDWRELTVASGDTLSGLLQGEGVTPGDVHRLVTADDRLKTLTRIRPGDVLRVALDEDGKLVALEHKVSLIESLHAELTEEGWQVTEQVREFERQMRYAEATITDSLFLSAQRAGLTDNMIMQLVNIFAWDIDFVLDIRAGDSFKVLYEELFLDGEKVGVGNIALAEFNNRSRNLTAYRYETSAGDVEFLDTNGNSLRRAFIRTPVEFARISSRFNPNRRHPVLNTIRAHRGVDYAAPTGTPIRASGDGRVEFVGVKGGYGNTVVIRHGQQYSTLYAHMHRFASGIRPGVRVRQGQTIGTVGMTGLATGPHLHYEFLVNGVHRDPLTVQLPKAQGVSDQERQQFLVYANRLRNQMALHAEAFTLAQNFH</sequence>
<keyword evidence="5" id="KW-0378">Hydrolase</keyword>